<evidence type="ECO:0000313" key="4">
    <source>
        <dbReference type="EMBL" id="KAF0461070.1"/>
    </source>
</evidence>
<dbReference type="Pfam" id="PF00201">
    <property type="entry name" value="UDPGT"/>
    <property type="match status" value="1"/>
</dbReference>
<evidence type="ECO:0000256" key="3">
    <source>
        <dbReference type="SAM" id="Phobius"/>
    </source>
</evidence>
<name>A0A8H3XFX6_GIGMA</name>
<protein>
    <submittedName>
        <fullName evidence="4">UDP-Glycosyltransferase/glycogen phosphorylase</fullName>
    </submittedName>
</protein>
<accession>A0A8H3XFX6</accession>
<dbReference type="EMBL" id="WTPW01001033">
    <property type="protein sequence ID" value="KAF0461070.1"/>
    <property type="molecule type" value="Genomic_DNA"/>
</dbReference>
<keyword evidence="3" id="KW-0812">Transmembrane</keyword>
<keyword evidence="3" id="KW-1133">Transmembrane helix</keyword>
<dbReference type="OrthoDB" id="5835829at2759"/>
<feature type="transmembrane region" description="Helical" evidence="3">
    <location>
        <begin position="552"/>
        <end position="572"/>
    </location>
</feature>
<dbReference type="PANTHER" id="PTHR48043:SF145">
    <property type="entry name" value="FI06409P-RELATED"/>
    <property type="match status" value="1"/>
</dbReference>
<reference evidence="4 5" key="1">
    <citation type="journal article" date="2019" name="Environ. Microbiol.">
        <title>At the nexus of three kingdoms: the genome of the mycorrhizal fungus Gigaspora margarita provides insights into plant, endobacterial and fungal interactions.</title>
        <authorList>
            <person name="Venice F."/>
            <person name="Ghignone S."/>
            <person name="Salvioli di Fossalunga A."/>
            <person name="Amselem J."/>
            <person name="Novero M."/>
            <person name="Xianan X."/>
            <person name="Sedzielewska Toro K."/>
            <person name="Morin E."/>
            <person name="Lipzen A."/>
            <person name="Grigoriev I.V."/>
            <person name="Henrissat B."/>
            <person name="Martin F.M."/>
            <person name="Bonfante P."/>
        </authorList>
    </citation>
    <scope>NUCLEOTIDE SEQUENCE [LARGE SCALE GENOMIC DNA]</scope>
    <source>
        <strain evidence="4 5">BEG34</strain>
    </source>
</reference>
<evidence type="ECO:0000256" key="1">
    <source>
        <dbReference type="ARBA" id="ARBA00022676"/>
    </source>
</evidence>
<dbReference type="Proteomes" id="UP000439903">
    <property type="component" value="Unassembled WGS sequence"/>
</dbReference>
<proteinExistence type="predicted"/>
<keyword evidence="2 4" id="KW-0808">Transferase</keyword>
<keyword evidence="1" id="KW-0328">Glycosyltransferase</keyword>
<dbReference type="Gene3D" id="3.40.50.2000">
    <property type="entry name" value="Glycogen Phosphorylase B"/>
    <property type="match status" value="2"/>
</dbReference>
<gene>
    <name evidence="4" type="ORF">F8M41_000500</name>
</gene>
<dbReference type="SUPFAM" id="SSF53756">
    <property type="entry name" value="UDP-Glycosyltransferase/glycogen phosphorylase"/>
    <property type="match status" value="1"/>
</dbReference>
<dbReference type="CDD" id="cd03784">
    <property type="entry name" value="GT1_Gtf-like"/>
    <property type="match status" value="1"/>
</dbReference>
<comment type="caution">
    <text evidence="4">The sequence shown here is derived from an EMBL/GenBank/DDBJ whole genome shotgun (WGS) entry which is preliminary data.</text>
</comment>
<evidence type="ECO:0000256" key="2">
    <source>
        <dbReference type="ARBA" id="ARBA00022679"/>
    </source>
</evidence>
<dbReference type="AlphaFoldDB" id="A0A8H3XFX6"/>
<dbReference type="InterPro" id="IPR002213">
    <property type="entry name" value="UDP_glucos_trans"/>
</dbReference>
<keyword evidence="5" id="KW-1185">Reference proteome</keyword>
<sequence length="596" mass="67716">MRTYCVNSFSRPNCFTKMKPKSITIIFVCFIIVFLNSISANNNNNNEIPSFIRREPELDRSDVPKNILAASLVGGYSQLTPMMEVCKILKERGYNVTLVAPGNFTAKSIAYRSIPQIITGPAIDSRDFPEFKNLFTDEFTYEFLCFIKSIFNKRYISGFNELKRIATDIKADLFICGYSLNEPCFDLAWKLKKPVVAIGSSMMSFSTPFYKSDPIFGCKSNMENESFYERFRCSLIMPLGLFWSVRHALNDLNYYRAKVGVEPSYTFLGGNNILYLADNFFGFETPFAVPPLHQDIGPILPDIYPDLAPSLSEFLEVHPRTMYFTLGTQSYTTSKNYIILLQSFIELINQNILDGIIWSTVKTNISELPPFITLSSNISIPTSNILNNLYPNFYVTNFASQFALLSHKNLKIYLSHGGASSCHESMYTATPMLMFPLSNDQEGNTEKLVDTGMALKISKFNLNVNDIIVKVKRILTEKSFKESAKRMQILAKVNSKRKYRGADLIEVVLNSVKYRGNMNDNGEWEVDNNVLLKDLITPDTRMGFIKGKYLDVLGTGFLIIIILVGSLGYSIWKFIRFVGKLVKSENFQVSLKSKKE</sequence>
<dbReference type="InterPro" id="IPR050271">
    <property type="entry name" value="UDP-glycosyltransferase"/>
</dbReference>
<keyword evidence="3" id="KW-0472">Membrane</keyword>
<organism evidence="4 5">
    <name type="scientific">Gigaspora margarita</name>
    <dbReference type="NCBI Taxonomy" id="4874"/>
    <lineage>
        <taxon>Eukaryota</taxon>
        <taxon>Fungi</taxon>
        <taxon>Fungi incertae sedis</taxon>
        <taxon>Mucoromycota</taxon>
        <taxon>Glomeromycotina</taxon>
        <taxon>Glomeromycetes</taxon>
        <taxon>Diversisporales</taxon>
        <taxon>Gigasporaceae</taxon>
        <taxon>Gigaspora</taxon>
    </lineage>
</organism>
<evidence type="ECO:0000313" key="5">
    <source>
        <dbReference type="Proteomes" id="UP000439903"/>
    </source>
</evidence>
<dbReference type="PANTHER" id="PTHR48043">
    <property type="entry name" value="EG:EG0003.4 PROTEIN-RELATED"/>
    <property type="match status" value="1"/>
</dbReference>
<dbReference type="GO" id="GO:0008194">
    <property type="term" value="F:UDP-glycosyltransferase activity"/>
    <property type="evidence" value="ECO:0007669"/>
    <property type="project" value="InterPro"/>
</dbReference>